<evidence type="ECO:0000313" key="3">
    <source>
        <dbReference type="EMBL" id="MBK6265521.1"/>
    </source>
</evidence>
<accession>A0A934WZ13</accession>
<sequence>MALSEHKSLAKILEFIKENEQAEPAHLVLKAKQFPDLPMREIAEQVASRKKAREKLPEFYAHPNILFPPAISMEQCSSQATAQFKASLIEGTKMVDLSGGFGIDTYYLSQSFRECVYVEQQTHLCELATYNFKQLNSSIHVENKEASAFLERAKNDFDWMYIDPARRDQNQKKVSRWEDCSPDITNLLPKILEKAPRVLLKGAPMLDISQAILDLSHQVKKVHIVEWRGEVRELLFQLGKTEIENPEITAVILSDEGRATQQFTSDKLKELSTLIAFSLPGPYLYEPSPAVMKSGFFKSLAEAYQLKKLHSNTNLFTSSELNKDFPGRSFRILESLPVNKKALKKLLPEMKANLSSRNFPLAVADLKKKLGLKDGGSIYLFACTLQDNSKRLLVCEKVNQD</sequence>
<dbReference type="RefSeq" id="WP_201431201.1">
    <property type="nucleotide sequence ID" value="NZ_JAEQBW010000004.1"/>
</dbReference>
<evidence type="ECO:0000259" key="2">
    <source>
        <dbReference type="Pfam" id="PF22013"/>
    </source>
</evidence>
<feature type="domain" description="PG-1098 ferredoxin-like" evidence="2">
    <location>
        <begin position="283"/>
        <end position="326"/>
    </location>
</feature>
<evidence type="ECO:0000259" key="1">
    <source>
        <dbReference type="Pfam" id="PF18096"/>
    </source>
</evidence>
<dbReference type="SUPFAM" id="SSF53335">
    <property type="entry name" value="S-adenosyl-L-methionine-dependent methyltransferases"/>
    <property type="match status" value="1"/>
</dbReference>
<organism evidence="3 4">
    <name type="scientific">Marivirga aurantiaca</name>
    <dbReference type="NCBI Taxonomy" id="2802615"/>
    <lineage>
        <taxon>Bacteria</taxon>
        <taxon>Pseudomonadati</taxon>
        <taxon>Bacteroidota</taxon>
        <taxon>Cytophagia</taxon>
        <taxon>Cytophagales</taxon>
        <taxon>Marivirgaceae</taxon>
        <taxon>Marivirga</taxon>
    </lineage>
</organism>
<dbReference type="Proteomes" id="UP000611723">
    <property type="component" value="Unassembled WGS sequence"/>
</dbReference>
<feature type="domain" description="THUMP-like" evidence="1">
    <location>
        <begin position="327"/>
        <end position="397"/>
    </location>
</feature>
<dbReference type="InterPro" id="IPR029063">
    <property type="entry name" value="SAM-dependent_MTases_sf"/>
</dbReference>
<proteinExistence type="predicted"/>
<dbReference type="Gene3D" id="1.10.10.1110">
    <property type="entry name" value="Methyltransferase PG1098, N-terminal domain"/>
    <property type="match status" value="1"/>
</dbReference>
<evidence type="ECO:0008006" key="5">
    <source>
        <dbReference type="Google" id="ProtNLM"/>
    </source>
</evidence>
<name>A0A934WZ13_9BACT</name>
<dbReference type="Gene3D" id="3.40.50.150">
    <property type="entry name" value="Vaccinia Virus protein VP39"/>
    <property type="match status" value="1"/>
</dbReference>
<comment type="caution">
    <text evidence="3">The sequence shown here is derived from an EMBL/GenBank/DDBJ whole genome shotgun (WGS) entry which is preliminary data.</text>
</comment>
<dbReference type="InterPro" id="IPR054168">
    <property type="entry name" value="PG_1098_Fer"/>
</dbReference>
<dbReference type="AlphaFoldDB" id="A0A934WZ13"/>
<dbReference type="Pfam" id="PF18096">
    <property type="entry name" value="Thump_like"/>
    <property type="match status" value="1"/>
</dbReference>
<dbReference type="Pfam" id="PF22013">
    <property type="entry name" value="PG_1098_Fer"/>
    <property type="match status" value="1"/>
</dbReference>
<reference evidence="3" key="1">
    <citation type="submission" date="2021-01" db="EMBL/GenBank/DDBJ databases">
        <title>Marivirga aurantiaca sp. nov., isolated from intertidal surface sediments.</title>
        <authorList>
            <person name="Zhang M."/>
        </authorList>
    </citation>
    <scope>NUCLEOTIDE SEQUENCE</scope>
    <source>
        <strain evidence="3">S37H4</strain>
    </source>
</reference>
<keyword evidence="4" id="KW-1185">Reference proteome</keyword>
<gene>
    <name evidence="3" type="ORF">JKA74_10775</name>
</gene>
<dbReference type="EMBL" id="JAEQBW010000004">
    <property type="protein sequence ID" value="MBK6265521.1"/>
    <property type="molecule type" value="Genomic_DNA"/>
</dbReference>
<protein>
    <recommendedName>
        <fullName evidence="5">THUMP-like domain-containing protein</fullName>
    </recommendedName>
</protein>
<evidence type="ECO:0000313" key="4">
    <source>
        <dbReference type="Proteomes" id="UP000611723"/>
    </source>
</evidence>
<dbReference type="InterPro" id="IPR041497">
    <property type="entry name" value="Thump-like"/>
</dbReference>